<feature type="signal peptide" evidence="1">
    <location>
        <begin position="1"/>
        <end position="23"/>
    </location>
</feature>
<name>A0ABR6KZ95_9HYPH</name>
<evidence type="ECO:0008006" key="4">
    <source>
        <dbReference type="Google" id="ProtNLM"/>
    </source>
</evidence>
<evidence type="ECO:0000313" key="2">
    <source>
        <dbReference type="EMBL" id="MBB4649853.1"/>
    </source>
</evidence>
<dbReference type="RefSeq" id="WP_183261834.1">
    <property type="nucleotide sequence ID" value="NZ_BAAAVZ010000003.1"/>
</dbReference>
<dbReference type="Proteomes" id="UP000539538">
    <property type="component" value="Unassembled WGS sequence"/>
</dbReference>
<evidence type="ECO:0000256" key="1">
    <source>
        <dbReference type="SAM" id="SignalP"/>
    </source>
</evidence>
<feature type="chain" id="PRO_5046069553" description="Porin" evidence="1">
    <location>
        <begin position="24"/>
        <end position="434"/>
    </location>
</feature>
<dbReference type="EMBL" id="JACHOT010000001">
    <property type="protein sequence ID" value="MBB4649853.1"/>
    <property type="molecule type" value="Genomic_DNA"/>
</dbReference>
<accession>A0ABR6KZ95</accession>
<reference evidence="2 3" key="1">
    <citation type="submission" date="2020-08" db="EMBL/GenBank/DDBJ databases">
        <title>Genomic Encyclopedia of Type Strains, Phase IV (KMG-IV): sequencing the most valuable type-strain genomes for metagenomic binning, comparative biology and taxonomic classification.</title>
        <authorList>
            <person name="Goeker M."/>
        </authorList>
    </citation>
    <scope>NUCLEOTIDE SEQUENCE [LARGE SCALE GENOMIC DNA]</scope>
    <source>
        <strain evidence="2 3">DSM 7050</strain>
    </source>
</reference>
<comment type="caution">
    <text evidence="2">The sequence shown here is derived from an EMBL/GenBank/DDBJ whole genome shotgun (WGS) entry which is preliminary data.</text>
</comment>
<sequence>MELKKLALAASAAWLTGTFAASAQDTHSDDKRKSVRITIDGQVSNDEFQERLSARIVAAFADLPIAFGATAEKGNGLERLMLGSAANLSEALGFSITGQFVREDADNVFGLATDQNVDTWSIASSLDLRLNGSSKISLGVDGWNSPSVLLADTPIFQTRFDGASGARISAGLETYLDPTLRVDAKLGYELAVENGDDGIFAKIDFSKAFGKLSVEGSAWTSPNFGDGGQIGLGYRFDSDLIASVYAGYRDGATEGAYAGARLSMEFGPSTSEADGALADRLDRQMQYAQLTMPGVPKTARTSTVTKVTFPFVTAYGDVCQTVEATPGCTFFGADGTRITVAEDPDYNKFGNGADDLWYVRFDISGRGAVYNQLGQFQRYEDVSAFSGYMGGTTIGVGNTGFYWENVVNGTYWLGKNSVLYSANMSGSNFGQAIN</sequence>
<organism evidence="2 3">
    <name type="scientific">Aminobacter niigataensis</name>
    <dbReference type="NCBI Taxonomy" id="83265"/>
    <lineage>
        <taxon>Bacteria</taxon>
        <taxon>Pseudomonadati</taxon>
        <taxon>Pseudomonadota</taxon>
        <taxon>Alphaproteobacteria</taxon>
        <taxon>Hyphomicrobiales</taxon>
        <taxon>Phyllobacteriaceae</taxon>
        <taxon>Aminobacter</taxon>
    </lineage>
</organism>
<protein>
    <recommendedName>
        <fullName evidence="4">Porin</fullName>
    </recommendedName>
</protein>
<keyword evidence="3" id="KW-1185">Reference proteome</keyword>
<evidence type="ECO:0000313" key="3">
    <source>
        <dbReference type="Proteomes" id="UP000539538"/>
    </source>
</evidence>
<proteinExistence type="predicted"/>
<gene>
    <name evidence="2" type="ORF">GGQ99_001575</name>
</gene>
<keyword evidence="1" id="KW-0732">Signal</keyword>